<dbReference type="InterPro" id="IPR036390">
    <property type="entry name" value="WH_DNA-bd_sf"/>
</dbReference>
<dbReference type="Pfam" id="PF21205">
    <property type="entry name" value="Rep3_C"/>
    <property type="match status" value="1"/>
</dbReference>
<dbReference type="OrthoDB" id="9122127at2"/>
<dbReference type="EMBL" id="RZHG01000009">
    <property type="protein sequence ID" value="RUR32761.1"/>
    <property type="molecule type" value="Genomic_DNA"/>
</dbReference>
<proteinExistence type="inferred from homology"/>
<dbReference type="InterPro" id="IPR036388">
    <property type="entry name" value="WH-like_DNA-bd_sf"/>
</dbReference>
<accession>A0A3S0W656</accession>
<evidence type="ECO:0000259" key="2">
    <source>
        <dbReference type="Pfam" id="PF01051"/>
    </source>
</evidence>
<evidence type="ECO:0000313" key="3">
    <source>
        <dbReference type="EMBL" id="RUR32761.1"/>
    </source>
</evidence>
<name>A0A3S0W656_9GAMM</name>
<keyword evidence="4" id="KW-1185">Reference proteome</keyword>
<sequence>MVKSNALIEAAHSLTVAESKLILAAIAQVRRDESITDEVRYIVTANALADMGGFKANHEYRALKQASARLWEQTIRITEYPNGKGARPRILLTRWVQSIIYREDEGAVEIRFAKDIIPYLNQLTAEFSQYRLQNVSGMTSSYGVRLYELLVQWRSRGEREVEIGWLRHILQIEDKYPSIRDLKRRVLSPAVEDVNEHSDLSVSLGQRKTGRKVTHIQLKFCPKKDAALSTEHSQEGNRPNGEPFMFGYPKYLLDNSARPGETYEQVARRLRSKRSSG</sequence>
<comment type="caution">
    <text evidence="3">The sequence shown here is derived from an EMBL/GenBank/DDBJ whole genome shotgun (WGS) entry which is preliminary data.</text>
</comment>
<dbReference type="AlphaFoldDB" id="A0A3S0W656"/>
<dbReference type="SUPFAM" id="SSF46785">
    <property type="entry name" value="Winged helix' DNA-binding domain"/>
    <property type="match status" value="2"/>
</dbReference>
<organism evidence="3 4">
    <name type="scientific">Vreelandella andesensis</name>
    <dbReference type="NCBI Taxonomy" id="447567"/>
    <lineage>
        <taxon>Bacteria</taxon>
        <taxon>Pseudomonadati</taxon>
        <taxon>Pseudomonadota</taxon>
        <taxon>Gammaproteobacteria</taxon>
        <taxon>Oceanospirillales</taxon>
        <taxon>Halomonadaceae</taxon>
        <taxon>Vreelandella</taxon>
    </lineage>
</organism>
<dbReference type="Gene3D" id="1.10.10.10">
    <property type="entry name" value="Winged helix-like DNA-binding domain superfamily/Winged helix DNA-binding domain"/>
    <property type="match status" value="2"/>
</dbReference>
<evidence type="ECO:0000313" key="4">
    <source>
        <dbReference type="Proteomes" id="UP000287336"/>
    </source>
</evidence>
<dbReference type="InterPro" id="IPR000525">
    <property type="entry name" value="Initiator_Rep_WH1"/>
</dbReference>
<evidence type="ECO:0000256" key="1">
    <source>
        <dbReference type="ARBA" id="ARBA00038283"/>
    </source>
</evidence>
<gene>
    <name evidence="3" type="ORF">ELY33_04955</name>
</gene>
<reference evidence="3 4" key="1">
    <citation type="submission" date="2018-12" db="EMBL/GenBank/DDBJ databases">
        <title>three novel Halomonas strain isolated from plants.</title>
        <authorList>
            <person name="Sun C."/>
        </authorList>
    </citation>
    <scope>NUCLEOTIDE SEQUENCE [LARGE SCALE GENOMIC DNA]</scope>
    <source>
        <strain evidence="3 4">DSM 19434</strain>
    </source>
</reference>
<comment type="similarity">
    <text evidence="1">Belongs to the initiator RepB protein family.</text>
</comment>
<feature type="domain" description="Initiator Rep protein WH1" evidence="2">
    <location>
        <begin position="2"/>
        <end position="150"/>
    </location>
</feature>
<dbReference type="Proteomes" id="UP000287336">
    <property type="component" value="Unassembled WGS sequence"/>
</dbReference>
<dbReference type="Pfam" id="PF01051">
    <property type="entry name" value="Rep3_N"/>
    <property type="match status" value="1"/>
</dbReference>
<dbReference type="GO" id="GO:0003887">
    <property type="term" value="F:DNA-directed DNA polymerase activity"/>
    <property type="evidence" value="ECO:0007669"/>
    <property type="project" value="InterPro"/>
</dbReference>
<protein>
    <submittedName>
        <fullName evidence="3">RepB family plasmid replication initiator protein</fullName>
    </submittedName>
</protein>
<dbReference type="GO" id="GO:0006270">
    <property type="term" value="P:DNA replication initiation"/>
    <property type="evidence" value="ECO:0007669"/>
    <property type="project" value="InterPro"/>
</dbReference>